<dbReference type="AlphaFoldDB" id="A0A0R2AM87"/>
<dbReference type="PATRIC" id="fig|1423781.4.peg.362"/>
<dbReference type="InterPro" id="IPR012337">
    <property type="entry name" value="RNaseH-like_sf"/>
</dbReference>
<dbReference type="InterPro" id="IPR050900">
    <property type="entry name" value="Transposase_IS3/IS150/IS904"/>
</dbReference>
<name>A0A0R2AM87_9LACO</name>
<evidence type="ECO:0000313" key="3">
    <source>
        <dbReference type="Proteomes" id="UP000052012"/>
    </source>
</evidence>
<comment type="caution">
    <text evidence="2">The sequence shown here is derived from an EMBL/GenBank/DDBJ whole genome shotgun (WGS) entry which is preliminary data.</text>
</comment>
<dbReference type="Pfam" id="PF13333">
    <property type="entry name" value="rve_2"/>
    <property type="match status" value="1"/>
</dbReference>
<proteinExistence type="predicted"/>
<dbReference type="PANTHER" id="PTHR46889">
    <property type="entry name" value="TRANSPOSASE INSF FOR INSERTION SEQUENCE IS3B-RELATED"/>
    <property type="match status" value="1"/>
</dbReference>
<dbReference type="GO" id="GO:0015074">
    <property type="term" value="P:DNA integration"/>
    <property type="evidence" value="ECO:0007669"/>
    <property type="project" value="InterPro"/>
</dbReference>
<feature type="domain" description="Integrase catalytic" evidence="1">
    <location>
        <begin position="1"/>
        <end position="115"/>
    </location>
</feature>
<keyword evidence="3" id="KW-1185">Reference proteome</keyword>
<reference evidence="2 3" key="1">
    <citation type="journal article" date="2015" name="Genome Announc.">
        <title>Expanding the biotechnology potential of lactobacilli through comparative genomics of 213 strains and associated genera.</title>
        <authorList>
            <person name="Sun Z."/>
            <person name="Harris H.M."/>
            <person name="McCann A."/>
            <person name="Guo C."/>
            <person name="Argimon S."/>
            <person name="Zhang W."/>
            <person name="Yang X."/>
            <person name="Jeffery I.B."/>
            <person name="Cooney J.C."/>
            <person name="Kagawa T.F."/>
            <person name="Liu W."/>
            <person name="Song Y."/>
            <person name="Salvetti E."/>
            <person name="Wrobel A."/>
            <person name="Rasinkangas P."/>
            <person name="Parkhill J."/>
            <person name="Rea M.C."/>
            <person name="O'Sullivan O."/>
            <person name="Ritari J."/>
            <person name="Douillard F.P."/>
            <person name="Paul Ross R."/>
            <person name="Yang R."/>
            <person name="Briner A.E."/>
            <person name="Felis G.E."/>
            <person name="de Vos W.M."/>
            <person name="Barrangou R."/>
            <person name="Klaenhammer T.R."/>
            <person name="Caufield P.W."/>
            <person name="Cui Y."/>
            <person name="Zhang H."/>
            <person name="O'Toole P.W."/>
        </authorList>
    </citation>
    <scope>NUCLEOTIDE SEQUENCE [LARGE SCALE GENOMIC DNA]</scope>
    <source>
        <strain evidence="2 3">DSM 23829</strain>
    </source>
</reference>
<dbReference type="GO" id="GO:0003676">
    <property type="term" value="F:nucleic acid binding"/>
    <property type="evidence" value="ECO:0007669"/>
    <property type="project" value="InterPro"/>
</dbReference>
<dbReference type="EMBL" id="AYYQ01000033">
    <property type="protein sequence ID" value="KRM67991.1"/>
    <property type="molecule type" value="Genomic_DNA"/>
</dbReference>
<dbReference type="InterPro" id="IPR001584">
    <property type="entry name" value="Integrase_cat-core"/>
</dbReference>
<evidence type="ECO:0000259" key="1">
    <source>
        <dbReference type="PROSITE" id="PS50994"/>
    </source>
</evidence>
<dbReference type="PANTHER" id="PTHR46889:SF4">
    <property type="entry name" value="TRANSPOSASE INSO FOR INSERTION SEQUENCE ELEMENT IS911B-RELATED"/>
    <property type="match status" value="1"/>
</dbReference>
<sequence length="120" mass="14532">MIYRTLKELKSKIPTGFKPIMHSDQGWHYQLPYYISELKRMNIKQSMSRKGNCLDNSPIEIFFSLLKREYLNNFEIRNIKMLTKLTKEYLQFFNNQRISLKTKGMTPIEYRNHSLKNYLT</sequence>
<accession>A0A0R2AM87</accession>
<dbReference type="PROSITE" id="PS50994">
    <property type="entry name" value="INTEGRASE"/>
    <property type="match status" value="1"/>
</dbReference>
<dbReference type="Proteomes" id="UP000052012">
    <property type="component" value="Unassembled WGS sequence"/>
</dbReference>
<dbReference type="InterPro" id="IPR036397">
    <property type="entry name" value="RNaseH_sf"/>
</dbReference>
<gene>
    <name evidence="2" type="ORF">FD06_GL000353</name>
</gene>
<protein>
    <recommendedName>
        <fullName evidence="1">Integrase catalytic domain-containing protein</fullName>
    </recommendedName>
</protein>
<dbReference type="STRING" id="1423781.FD06_GL000353"/>
<dbReference type="SUPFAM" id="SSF53098">
    <property type="entry name" value="Ribonuclease H-like"/>
    <property type="match status" value="1"/>
</dbReference>
<organism evidence="2 3">
    <name type="scientific">Apilactobacillus ozensis DSM 23829 = JCM 17196</name>
    <dbReference type="NCBI Taxonomy" id="1423781"/>
    <lineage>
        <taxon>Bacteria</taxon>
        <taxon>Bacillati</taxon>
        <taxon>Bacillota</taxon>
        <taxon>Bacilli</taxon>
        <taxon>Lactobacillales</taxon>
        <taxon>Lactobacillaceae</taxon>
        <taxon>Apilactobacillus</taxon>
    </lineage>
</organism>
<dbReference type="Gene3D" id="3.30.420.10">
    <property type="entry name" value="Ribonuclease H-like superfamily/Ribonuclease H"/>
    <property type="match status" value="1"/>
</dbReference>
<evidence type="ECO:0000313" key="2">
    <source>
        <dbReference type="EMBL" id="KRM67991.1"/>
    </source>
</evidence>